<dbReference type="AlphaFoldDB" id="A0A6A4NKR7"/>
<name>A0A6A4NKR7_LUPAL</name>
<sequence>MPTVANEAFIHGGTKIKGTLFGHKRARINLTFQESPKCLPFLLLESAIPTRKLLRDMGVGLIRIALEYDNY</sequence>
<proteinExistence type="predicted"/>
<organism evidence="1 2">
    <name type="scientific">Lupinus albus</name>
    <name type="common">White lupine</name>
    <name type="synonym">Lupinus termis</name>
    <dbReference type="NCBI Taxonomy" id="3870"/>
    <lineage>
        <taxon>Eukaryota</taxon>
        <taxon>Viridiplantae</taxon>
        <taxon>Streptophyta</taxon>
        <taxon>Embryophyta</taxon>
        <taxon>Tracheophyta</taxon>
        <taxon>Spermatophyta</taxon>
        <taxon>Magnoliopsida</taxon>
        <taxon>eudicotyledons</taxon>
        <taxon>Gunneridae</taxon>
        <taxon>Pentapetalae</taxon>
        <taxon>rosids</taxon>
        <taxon>fabids</taxon>
        <taxon>Fabales</taxon>
        <taxon>Fabaceae</taxon>
        <taxon>Papilionoideae</taxon>
        <taxon>50 kb inversion clade</taxon>
        <taxon>genistoids sensu lato</taxon>
        <taxon>core genistoids</taxon>
        <taxon>Genisteae</taxon>
        <taxon>Lupinus</taxon>
    </lineage>
</organism>
<dbReference type="Proteomes" id="UP000447434">
    <property type="component" value="Chromosome 21"/>
</dbReference>
<dbReference type="EMBL" id="WOCE01000021">
    <property type="protein sequence ID" value="KAE9590132.1"/>
    <property type="molecule type" value="Genomic_DNA"/>
</dbReference>
<dbReference type="OrthoDB" id="672310at2759"/>
<dbReference type="PANTHER" id="PTHR31696:SF73">
    <property type="entry name" value="EXPRESSED PROTEIN"/>
    <property type="match status" value="1"/>
</dbReference>
<gene>
    <name evidence="1" type="ORF">Lalb_Chr21g0316421</name>
</gene>
<dbReference type="PANTHER" id="PTHR31696">
    <property type="entry name" value="PROTEIN MIZU-KUSSEI 1"/>
    <property type="match status" value="1"/>
</dbReference>
<keyword evidence="2" id="KW-1185">Reference proteome</keyword>
<reference evidence="2" key="1">
    <citation type="journal article" date="2020" name="Nat. Commun.">
        <title>Genome sequence of the cluster root forming white lupin.</title>
        <authorList>
            <person name="Hufnagel B."/>
            <person name="Marques A."/>
            <person name="Soriano A."/>
            <person name="Marques L."/>
            <person name="Divol F."/>
            <person name="Doumas P."/>
            <person name="Sallet E."/>
            <person name="Mancinotti D."/>
            <person name="Carrere S."/>
            <person name="Marande W."/>
            <person name="Arribat S."/>
            <person name="Keller J."/>
            <person name="Huneau C."/>
            <person name="Blein T."/>
            <person name="Aime D."/>
            <person name="Laguerre M."/>
            <person name="Taylor J."/>
            <person name="Schubert V."/>
            <person name="Nelson M."/>
            <person name="Geu-Flores F."/>
            <person name="Crespi M."/>
            <person name="Gallardo-Guerrero K."/>
            <person name="Delaux P.-M."/>
            <person name="Salse J."/>
            <person name="Berges H."/>
            <person name="Guyot R."/>
            <person name="Gouzy J."/>
            <person name="Peret B."/>
        </authorList>
    </citation>
    <scope>NUCLEOTIDE SEQUENCE [LARGE SCALE GENOMIC DNA]</scope>
    <source>
        <strain evidence="2">cv. Amiga</strain>
    </source>
</reference>
<evidence type="ECO:0000313" key="2">
    <source>
        <dbReference type="Proteomes" id="UP000447434"/>
    </source>
</evidence>
<dbReference type="Pfam" id="PF04759">
    <property type="entry name" value="DUF617"/>
    <property type="match status" value="1"/>
</dbReference>
<accession>A0A6A4NKR7</accession>
<comment type="caution">
    <text evidence="1">The sequence shown here is derived from an EMBL/GenBank/DDBJ whole genome shotgun (WGS) entry which is preliminary data.</text>
</comment>
<evidence type="ECO:0000313" key="1">
    <source>
        <dbReference type="EMBL" id="KAE9590132.1"/>
    </source>
</evidence>
<dbReference type="InterPro" id="IPR006460">
    <property type="entry name" value="MIZ1-like_pln"/>
</dbReference>
<protein>
    <submittedName>
        <fullName evidence="1">Uncharacterized protein</fullName>
    </submittedName>
</protein>
<dbReference type="GO" id="GO:0010274">
    <property type="term" value="P:hydrotropism"/>
    <property type="evidence" value="ECO:0007669"/>
    <property type="project" value="InterPro"/>
</dbReference>